<dbReference type="Proteomes" id="UP000887579">
    <property type="component" value="Unplaced"/>
</dbReference>
<accession>A0AC34FMW9</accession>
<evidence type="ECO:0000313" key="2">
    <source>
        <dbReference type="WBParaSite" id="ES5_v2.g18565.t1"/>
    </source>
</evidence>
<dbReference type="WBParaSite" id="ES5_v2.g18565.t1">
    <property type="protein sequence ID" value="ES5_v2.g18565.t1"/>
    <property type="gene ID" value="ES5_v2.g18565"/>
</dbReference>
<sequence>MSSTSGFTHFGSRFGSVDEGDEKIELHEAVSRVLEQLVAFGANAPEESVQDDGEMSAFVIVNNRITPKYANGKLIMIT</sequence>
<organism evidence="1 2">
    <name type="scientific">Panagrolaimus sp. ES5</name>
    <dbReference type="NCBI Taxonomy" id="591445"/>
    <lineage>
        <taxon>Eukaryota</taxon>
        <taxon>Metazoa</taxon>
        <taxon>Ecdysozoa</taxon>
        <taxon>Nematoda</taxon>
        <taxon>Chromadorea</taxon>
        <taxon>Rhabditida</taxon>
        <taxon>Tylenchina</taxon>
        <taxon>Panagrolaimomorpha</taxon>
        <taxon>Panagrolaimoidea</taxon>
        <taxon>Panagrolaimidae</taxon>
        <taxon>Panagrolaimus</taxon>
    </lineage>
</organism>
<proteinExistence type="predicted"/>
<name>A0AC34FMW9_9BILA</name>
<reference evidence="2" key="1">
    <citation type="submission" date="2022-11" db="UniProtKB">
        <authorList>
            <consortium name="WormBaseParasite"/>
        </authorList>
    </citation>
    <scope>IDENTIFICATION</scope>
</reference>
<protein>
    <submittedName>
        <fullName evidence="2">Uncharacterized protein</fullName>
    </submittedName>
</protein>
<evidence type="ECO:0000313" key="1">
    <source>
        <dbReference type="Proteomes" id="UP000887579"/>
    </source>
</evidence>